<name>A0A0F9AEY9_9ZZZZ</name>
<protein>
    <submittedName>
        <fullName evidence="1">Uncharacterized protein</fullName>
    </submittedName>
</protein>
<accession>A0A0F9AEY9</accession>
<reference evidence="1" key="1">
    <citation type="journal article" date="2015" name="Nature">
        <title>Complex archaea that bridge the gap between prokaryotes and eukaryotes.</title>
        <authorList>
            <person name="Spang A."/>
            <person name="Saw J.H."/>
            <person name="Jorgensen S.L."/>
            <person name="Zaremba-Niedzwiedzka K."/>
            <person name="Martijn J."/>
            <person name="Lind A.E."/>
            <person name="van Eijk R."/>
            <person name="Schleper C."/>
            <person name="Guy L."/>
            <person name="Ettema T.J."/>
        </authorList>
    </citation>
    <scope>NUCLEOTIDE SEQUENCE</scope>
</reference>
<dbReference type="EMBL" id="LAZR01042998">
    <property type="protein sequence ID" value="KKL08144.1"/>
    <property type="molecule type" value="Genomic_DNA"/>
</dbReference>
<sequence>MAKGNWAATSASAVIIAANEYRDTLTLQKTNDTDVSLGLGEAAVLGEGLQLFTVGCSITLKGYRARSAVYAIGNGGTGTYQDGPVEVHNQK</sequence>
<organism evidence="1">
    <name type="scientific">marine sediment metagenome</name>
    <dbReference type="NCBI Taxonomy" id="412755"/>
    <lineage>
        <taxon>unclassified sequences</taxon>
        <taxon>metagenomes</taxon>
        <taxon>ecological metagenomes</taxon>
    </lineage>
</organism>
<comment type="caution">
    <text evidence="1">The sequence shown here is derived from an EMBL/GenBank/DDBJ whole genome shotgun (WGS) entry which is preliminary data.</text>
</comment>
<proteinExistence type="predicted"/>
<gene>
    <name evidence="1" type="ORF">LCGC14_2578810</name>
</gene>
<evidence type="ECO:0000313" key="1">
    <source>
        <dbReference type="EMBL" id="KKL08144.1"/>
    </source>
</evidence>
<dbReference type="AlphaFoldDB" id="A0A0F9AEY9"/>